<name>A0ABR0SCB9_9HYPO</name>
<evidence type="ECO:0000259" key="1">
    <source>
        <dbReference type="Pfam" id="PF20150"/>
    </source>
</evidence>
<dbReference type="Proteomes" id="UP001338125">
    <property type="component" value="Unassembled WGS sequence"/>
</dbReference>
<dbReference type="Pfam" id="PF20150">
    <property type="entry name" value="2EXR"/>
    <property type="match status" value="1"/>
</dbReference>
<accession>A0ABR0SCB9</accession>
<proteinExistence type="predicted"/>
<protein>
    <recommendedName>
        <fullName evidence="1">2EXR domain-containing protein</fullName>
    </recommendedName>
</protein>
<sequence>MSTPSTMAITFSRFLELPTELRLLVWKYAIRPNPGVHFFTVTNRFFDGFALDPISVTDSYTSGDQHILAAPRCRSNDFVYSWVGDNHSAYLWDSGLWTACRESRATIDDHYKFSNTAAKRKAVALKEATDQVYVPVEGIVTNSFVHNNEPQRFSIDPYNDLVCLDPYNPDTINWGVDRHGSHVVGDMKMVNAGSLGAGFLNVAMEFNPVTWPVISECDDIFSMAAQSGPRGTFMRALEYLTEGSFYRPKKLWLIDHSVHPLPNYESLWGMEPRDRFHGLDRAYVEVEREVCRATHGRSTAFDLYDFLAQFFEDELRERRHLANTGWMMGECEECAANGCKGDDFRLHDVFGVLAPVRPQWLVK</sequence>
<comment type="caution">
    <text evidence="2">The sequence shown here is derived from an EMBL/GenBank/DDBJ whole genome shotgun (WGS) entry which is preliminary data.</text>
</comment>
<reference evidence="2 3" key="1">
    <citation type="submission" date="2024-01" db="EMBL/GenBank/DDBJ databases">
        <title>Complete genome of Cladobotryum mycophilum ATHUM6906.</title>
        <authorList>
            <person name="Christinaki A.C."/>
            <person name="Myridakis A.I."/>
            <person name="Kouvelis V.N."/>
        </authorList>
    </citation>
    <scope>NUCLEOTIDE SEQUENCE [LARGE SCALE GENOMIC DNA]</scope>
    <source>
        <strain evidence="2 3">ATHUM6906</strain>
    </source>
</reference>
<gene>
    <name evidence="2" type="ORF">PT974_10999</name>
</gene>
<feature type="domain" description="2EXR" evidence="1">
    <location>
        <begin position="11"/>
        <end position="125"/>
    </location>
</feature>
<organism evidence="2 3">
    <name type="scientific">Cladobotryum mycophilum</name>
    <dbReference type="NCBI Taxonomy" id="491253"/>
    <lineage>
        <taxon>Eukaryota</taxon>
        <taxon>Fungi</taxon>
        <taxon>Dikarya</taxon>
        <taxon>Ascomycota</taxon>
        <taxon>Pezizomycotina</taxon>
        <taxon>Sordariomycetes</taxon>
        <taxon>Hypocreomycetidae</taxon>
        <taxon>Hypocreales</taxon>
        <taxon>Hypocreaceae</taxon>
        <taxon>Cladobotryum</taxon>
    </lineage>
</organism>
<keyword evidence="3" id="KW-1185">Reference proteome</keyword>
<dbReference type="EMBL" id="JAVFKD010000015">
    <property type="protein sequence ID" value="KAK5989477.1"/>
    <property type="molecule type" value="Genomic_DNA"/>
</dbReference>
<evidence type="ECO:0000313" key="3">
    <source>
        <dbReference type="Proteomes" id="UP001338125"/>
    </source>
</evidence>
<evidence type="ECO:0000313" key="2">
    <source>
        <dbReference type="EMBL" id="KAK5989477.1"/>
    </source>
</evidence>
<dbReference type="InterPro" id="IPR045518">
    <property type="entry name" value="2EXR"/>
</dbReference>